<feature type="domain" description="UvrD-like helicase C-terminal" evidence="14">
    <location>
        <begin position="285"/>
        <end position="559"/>
    </location>
</feature>
<keyword evidence="16" id="KW-1185">Reference proteome</keyword>
<keyword evidence="2 12" id="KW-0547">Nucleotide-binding</keyword>
<dbReference type="InterPro" id="IPR013986">
    <property type="entry name" value="DExx_box_DNA_helicase_dom_sf"/>
</dbReference>
<evidence type="ECO:0000256" key="1">
    <source>
        <dbReference type="ARBA" id="ARBA00009922"/>
    </source>
</evidence>
<protein>
    <recommendedName>
        <fullName evidence="9">DNA 3'-5' helicase</fullName>
        <ecNumber evidence="9">5.6.2.4</ecNumber>
    </recommendedName>
    <alternativeName>
        <fullName evidence="10">DNA 3'-5' helicase II</fullName>
    </alternativeName>
</protein>
<dbReference type="InterPro" id="IPR014016">
    <property type="entry name" value="UvrD-like_ATP-bd"/>
</dbReference>
<dbReference type="RefSeq" id="WP_092319697.1">
    <property type="nucleotide sequence ID" value="NZ_FOKY01000016.1"/>
</dbReference>
<keyword evidence="6" id="KW-0238">DNA-binding</keyword>
<evidence type="ECO:0000256" key="9">
    <source>
        <dbReference type="ARBA" id="ARBA00034808"/>
    </source>
</evidence>
<dbReference type="Pfam" id="PF00580">
    <property type="entry name" value="UvrD-helicase"/>
    <property type="match status" value="1"/>
</dbReference>
<keyword evidence="4 12" id="KW-0347">Helicase</keyword>
<keyword evidence="5 12" id="KW-0067">ATP-binding</keyword>
<evidence type="ECO:0000256" key="10">
    <source>
        <dbReference type="ARBA" id="ARBA00034923"/>
    </source>
</evidence>
<reference evidence="16" key="1">
    <citation type="submission" date="2016-10" db="EMBL/GenBank/DDBJ databases">
        <authorList>
            <person name="Varghese N."/>
            <person name="Submissions S."/>
        </authorList>
    </citation>
    <scope>NUCLEOTIDE SEQUENCE [LARGE SCALE GENOMIC DNA]</scope>
    <source>
        <strain evidence="16">ATCC 43811</strain>
    </source>
</reference>
<comment type="catalytic activity">
    <reaction evidence="11">
        <text>ATP + H2O = ADP + phosphate + H(+)</text>
        <dbReference type="Rhea" id="RHEA:13065"/>
        <dbReference type="ChEBI" id="CHEBI:15377"/>
        <dbReference type="ChEBI" id="CHEBI:15378"/>
        <dbReference type="ChEBI" id="CHEBI:30616"/>
        <dbReference type="ChEBI" id="CHEBI:43474"/>
        <dbReference type="ChEBI" id="CHEBI:456216"/>
        <dbReference type="EC" id="5.6.2.4"/>
    </reaction>
</comment>
<evidence type="ECO:0000259" key="13">
    <source>
        <dbReference type="PROSITE" id="PS51198"/>
    </source>
</evidence>
<dbReference type="GO" id="GO:0005524">
    <property type="term" value="F:ATP binding"/>
    <property type="evidence" value="ECO:0007669"/>
    <property type="project" value="UniProtKB-UniRule"/>
</dbReference>
<dbReference type="FunFam" id="1.10.486.10:FF:000003">
    <property type="entry name" value="ATP-dependent DNA helicase"/>
    <property type="match status" value="1"/>
</dbReference>
<dbReference type="GO" id="GO:0043138">
    <property type="term" value="F:3'-5' DNA helicase activity"/>
    <property type="evidence" value="ECO:0007669"/>
    <property type="project" value="UniProtKB-EC"/>
</dbReference>
<dbReference type="GO" id="GO:0000725">
    <property type="term" value="P:recombinational repair"/>
    <property type="evidence" value="ECO:0007669"/>
    <property type="project" value="TreeGrafter"/>
</dbReference>
<sequence length="739" mass="85094">MIDLLQGLNNEQKEAVTYDQGSLLVLAGAGSGKTRVITHRFAYLIRKHNLRIHNLLCVTFTNKAAGEMKERIGNLLGVNTKTAWVRTFHSMCAMILREHAMHIGFSTDFTIYDASDTRNTIKKIMERLNIDPKTYPDKAVIRAVSTFKEELISPEESAQMSSNDFERVCAEIYMEYQHTLKINQAMDFSDLITNTIILLENTLEIRERYQRQWHYIMADEFQDTNRPQYRLLDLLSRERSNVCVVGDDDQSIYAWRGARVENIYEFQKEFHAHIIRLEKNYRSYGHILEVANSIVKSITGRMHKTLRAERENGPKITLAALDDDRVQASFVYEEMEQLLQSGNYKDFAILYRMNAQSRIFEEILTRHQIPYKVYGGVRFFDRAEIKDVLSYLRILVNPQDAAAFERIVNIPKRKIGNKGKQKISEFVREYQLTFVEACTRADEIKGLSGVAVNNLKHLGSILHELSALIDELLPLDLLKMLLERIGYKDYLVVEYGPNEAEDRFENIQELVNAVKVFEELNPDSSIADFLHEASLLSSGDESENNENAVSLMTIHSAKGLEFPTVFVVGMVEGVLPLASKSTEELDEEKRLFYVATTRAMNKLFLSYEKRSLRYGEFIENERSHFLDMIPQTIVDEKIIFSESERSSYIRNNYKKEQYSSIQKKSVASKKIVSTSKSELYNVQKIKTLSELSVGDKIIHNIFGVGVIEYLSSAMIRVNFEKFGTQVLMGNIFSNIQKII</sequence>
<proteinExistence type="inferred from homology"/>
<dbReference type="Proteomes" id="UP000240042">
    <property type="component" value="Unassembled WGS sequence"/>
</dbReference>
<dbReference type="Gene3D" id="3.40.50.300">
    <property type="entry name" value="P-loop containing nucleotide triphosphate hydrolases"/>
    <property type="match status" value="2"/>
</dbReference>
<keyword evidence="3 12" id="KW-0378">Hydrolase</keyword>
<dbReference type="PROSITE" id="PS51217">
    <property type="entry name" value="UVRD_HELICASE_CTER"/>
    <property type="match status" value="1"/>
</dbReference>
<evidence type="ECO:0000313" key="15">
    <source>
        <dbReference type="EMBL" id="SFB89375.1"/>
    </source>
</evidence>
<dbReference type="GO" id="GO:0016887">
    <property type="term" value="F:ATP hydrolysis activity"/>
    <property type="evidence" value="ECO:0007669"/>
    <property type="project" value="RHEA"/>
</dbReference>
<organism evidence="15 16">
    <name type="scientific">Brevinema andersonii</name>
    <dbReference type="NCBI Taxonomy" id="34097"/>
    <lineage>
        <taxon>Bacteria</taxon>
        <taxon>Pseudomonadati</taxon>
        <taxon>Spirochaetota</taxon>
        <taxon>Spirochaetia</taxon>
        <taxon>Brevinematales</taxon>
        <taxon>Brevinemataceae</taxon>
        <taxon>Brevinema</taxon>
    </lineage>
</organism>
<keyword evidence="7" id="KW-0413">Isomerase</keyword>
<evidence type="ECO:0000256" key="7">
    <source>
        <dbReference type="ARBA" id="ARBA00023235"/>
    </source>
</evidence>
<dbReference type="OrthoDB" id="9810135at2"/>
<dbReference type="Gene3D" id="1.10.10.160">
    <property type="match status" value="1"/>
</dbReference>
<evidence type="ECO:0000256" key="6">
    <source>
        <dbReference type="ARBA" id="ARBA00023125"/>
    </source>
</evidence>
<comment type="catalytic activity">
    <reaction evidence="8">
        <text>Couples ATP hydrolysis with the unwinding of duplex DNA by translocating in the 3'-5' direction.</text>
        <dbReference type="EC" id="5.6.2.4"/>
    </reaction>
</comment>
<evidence type="ECO:0000256" key="2">
    <source>
        <dbReference type="ARBA" id="ARBA00022741"/>
    </source>
</evidence>
<dbReference type="STRING" id="34097.SAMN02745150_01222"/>
<evidence type="ECO:0000313" key="16">
    <source>
        <dbReference type="Proteomes" id="UP000240042"/>
    </source>
</evidence>
<evidence type="ECO:0000256" key="8">
    <source>
        <dbReference type="ARBA" id="ARBA00034617"/>
    </source>
</evidence>
<evidence type="ECO:0000256" key="12">
    <source>
        <dbReference type="PROSITE-ProRule" id="PRU00560"/>
    </source>
</evidence>
<evidence type="ECO:0000256" key="5">
    <source>
        <dbReference type="ARBA" id="ARBA00022840"/>
    </source>
</evidence>
<evidence type="ECO:0000259" key="14">
    <source>
        <dbReference type="PROSITE" id="PS51217"/>
    </source>
</evidence>
<feature type="domain" description="UvrD-like helicase ATP-binding" evidence="13">
    <location>
        <begin position="6"/>
        <end position="284"/>
    </location>
</feature>
<evidence type="ECO:0000256" key="4">
    <source>
        <dbReference type="ARBA" id="ARBA00022806"/>
    </source>
</evidence>
<dbReference type="CDD" id="cd17932">
    <property type="entry name" value="DEXQc_UvrD"/>
    <property type="match status" value="1"/>
</dbReference>
<dbReference type="PROSITE" id="PS51198">
    <property type="entry name" value="UVRD_HELICASE_ATP_BIND"/>
    <property type="match status" value="1"/>
</dbReference>
<dbReference type="PANTHER" id="PTHR11070">
    <property type="entry name" value="UVRD / RECB / PCRA DNA HELICASE FAMILY MEMBER"/>
    <property type="match status" value="1"/>
</dbReference>
<dbReference type="Pfam" id="PF13361">
    <property type="entry name" value="UvrD_C"/>
    <property type="match status" value="1"/>
</dbReference>
<evidence type="ECO:0000256" key="11">
    <source>
        <dbReference type="ARBA" id="ARBA00048988"/>
    </source>
</evidence>
<name>A0A1I1EQF7_BREAD</name>
<dbReference type="InterPro" id="IPR014017">
    <property type="entry name" value="DNA_helicase_UvrD-like_C"/>
</dbReference>
<dbReference type="GO" id="GO:0003677">
    <property type="term" value="F:DNA binding"/>
    <property type="evidence" value="ECO:0007669"/>
    <property type="project" value="UniProtKB-KW"/>
</dbReference>
<dbReference type="CDD" id="cd18807">
    <property type="entry name" value="SF1_C_UvrD"/>
    <property type="match status" value="1"/>
</dbReference>
<dbReference type="EMBL" id="FOKY01000016">
    <property type="protein sequence ID" value="SFB89375.1"/>
    <property type="molecule type" value="Genomic_DNA"/>
</dbReference>
<feature type="binding site" evidence="12">
    <location>
        <begin position="27"/>
        <end position="34"/>
    </location>
    <ligand>
        <name>ATP</name>
        <dbReference type="ChEBI" id="CHEBI:30616"/>
    </ligand>
</feature>
<evidence type="ECO:0000256" key="3">
    <source>
        <dbReference type="ARBA" id="ARBA00022801"/>
    </source>
</evidence>
<dbReference type="SUPFAM" id="SSF52540">
    <property type="entry name" value="P-loop containing nucleoside triphosphate hydrolases"/>
    <property type="match status" value="1"/>
</dbReference>
<dbReference type="AlphaFoldDB" id="A0A1I1EQF7"/>
<dbReference type="InterPro" id="IPR000212">
    <property type="entry name" value="DNA_helicase_UvrD/REP"/>
</dbReference>
<dbReference type="Gene3D" id="1.10.486.10">
    <property type="entry name" value="PCRA, domain 4"/>
    <property type="match status" value="1"/>
</dbReference>
<gene>
    <name evidence="15" type="ORF">SAMN02745150_01222</name>
</gene>
<dbReference type="GO" id="GO:0005829">
    <property type="term" value="C:cytosol"/>
    <property type="evidence" value="ECO:0007669"/>
    <property type="project" value="TreeGrafter"/>
</dbReference>
<dbReference type="EC" id="5.6.2.4" evidence="9"/>
<accession>A0A1I1EQF7</accession>
<comment type="similarity">
    <text evidence="1">Belongs to the helicase family. UvrD subfamily.</text>
</comment>
<dbReference type="InterPro" id="IPR027417">
    <property type="entry name" value="P-loop_NTPase"/>
</dbReference>
<dbReference type="PANTHER" id="PTHR11070:SF2">
    <property type="entry name" value="ATP-DEPENDENT DNA HELICASE SRS2"/>
    <property type="match status" value="1"/>
</dbReference>